<name>A0A2W4RR60_9GAMM</name>
<feature type="domain" description="Metallo-beta-lactamase" evidence="7">
    <location>
        <begin position="194"/>
        <end position="379"/>
    </location>
</feature>
<dbReference type="SUPFAM" id="SSF56281">
    <property type="entry name" value="Metallo-hydrolase/oxidoreductase"/>
    <property type="match status" value="1"/>
</dbReference>
<protein>
    <submittedName>
        <fullName evidence="8">DNA internalization-related competence protein ComEC/Rec2</fullName>
    </submittedName>
</protein>
<keyword evidence="3 6" id="KW-0812">Transmembrane</keyword>
<accession>A0A2W4RR60</accession>
<keyword evidence="4 6" id="KW-1133">Transmembrane helix</keyword>
<dbReference type="SMART" id="SM00849">
    <property type="entry name" value="Lactamase_B"/>
    <property type="match status" value="1"/>
</dbReference>
<dbReference type="Pfam" id="PF03772">
    <property type="entry name" value="Competence"/>
    <property type="match status" value="1"/>
</dbReference>
<feature type="non-terminal residue" evidence="8">
    <location>
        <position position="1"/>
    </location>
</feature>
<comment type="caution">
    <text evidence="8">The sequence shown here is derived from an EMBL/GenBank/DDBJ whole genome shotgun (WGS) entry which is preliminary data.</text>
</comment>
<dbReference type="InterPro" id="IPR052159">
    <property type="entry name" value="Competence_DNA_uptake"/>
</dbReference>
<dbReference type="AlphaFoldDB" id="A0A2W4RR60"/>
<feature type="transmembrane region" description="Helical" evidence="6">
    <location>
        <begin position="107"/>
        <end position="126"/>
    </location>
</feature>
<dbReference type="Pfam" id="PF00753">
    <property type="entry name" value="Lactamase_B"/>
    <property type="match status" value="1"/>
</dbReference>
<dbReference type="InterPro" id="IPR035681">
    <property type="entry name" value="ComA-like_MBL"/>
</dbReference>
<dbReference type="InterPro" id="IPR036866">
    <property type="entry name" value="RibonucZ/Hydroxyglut_hydro"/>
</dbReference>
<keyword evidence="5 6" id="KW-0472">Membrane</keyword>
<dbReference type="GO" id="GO:0005886">
    <property type="term" value="C:plasma membrane"/>
    <property type="evidence" value="ECO:0007669"/>
    <property type="project" value="UniProtKB-SubCell"/>
</dbReference>
<evidence type="ECO:0000256" key="3">
    <source>
        <dbReference type="ARBA" id="ARBA00022692"/>
    </source>
</evidence>
<dbReference type="CDD" id="cd07731">
    <property type="entry name" value="ComA-like_MBL-fold"/>
    <property type="match status" value="1"/>
</dbReference>
<dbReference type="EMBL" id="QJPH01000171">
    <property type="protein sequence ID" value="PZN83929.1"/>
    <property type="molecule type" value="Genomic_DNA"/>
</dbReference>
<evidence type="ECO:0000256" key="4">
    <source>
        <dbReference type="ARBA" id="ARBA00022989"/>
    </source>
</evidence>
<comment type="subcellular location">
    <subcellularLocation>
        <location evidence="1">Cell membrane</location>
        <topology evidence="1">Multi-pass membrane protein</topology>
    </subcellularLocation>
</comment>
<feature type="transmembrane region" description="Helical" evidence="6">
    <location>
        <begin position="76"/>
        <end position="100"/>
    </location>
</feature>
<sequence length="436" mass="47579">ALLAVGLYDPTAVLAAGFWLSYGAVALIMLVIAGRLRPAGWWTDLCKINWATSLGLAPLLLIFFQQVSLVSPLANLLAVPTIGFVMTPVCLAGAFLLGLVPPIGEFVLRWSATLLEWIWWCLQKLSDLPWAQWQHPAPPLWTLPFALTGAVLLLAPKGIPARWLGLVLLVPALTVFPQPPDEGHFRLTLLDVGQALSLVLQTHRHTLVFDTGAKFGQNFDAGEAVVEPFLRQQGLNAIDMLVVSHGDNDHIGGAGSILRDFAVGQILSSVPEMLTRPTEPCHSGQSWEWDGVRFDILSPFGTLGNGNNNSCVLRVSSPQGSALLTGDIERSAERLLVEQDGEALKTDILIAPHHGSKTSSSQDFLDVVKPAYVFIPVGYLNRYHFPSPEVLKRYQEIHAKVMDSANSGSIIVEPGVFPPESYRQTHGKYWNARGVE</sequence>
<dbReference type="Gene3D" id="3.60.15.10">
    <property type="entry name" value="Ribonuclease Z/Hydroxyacylglutathione hydrolase-like"/>
    <property type="match status" value="1"/>
</dbReference>
<feature type="transmembrane region" description="Helical" evidence="6">
    <location>
        <begin position="45"/>
        <end position="64"/>
    </location>
</feature>
<dbReference type="InterPro" id="IPR004477">
    <property type="entry name" value="ComEC_N"/>
</dbReference>
<keyword evidence="2" id="KW-1003">Cell membrane</keyword>
<dbReference type="NCBIfam" id="TIGR00360">
    <property type="entry name" value="ComEC_N-term"/>
    <property type="match status" value="1"/>
</dbReference>
<evidence type="ECO:0000259" key="7">
    <source>
        <dbReference type="SMART" id="SM00849"/>
    </source>
</evidence>
<dbReference type="Proteomes" id="UP000249396">
    <property type="component" value="Unassembled WGS sequence"/>
</dbReference>
<dbReference type="PANTHER" id="PTHR30619">
    <property type="entry name" value="DNA INTERNALIZATION/COMPETENCE PROTEIN COMEC/REC2"/>
    <property type="match status" value="1"/>
</dbReference>
<evidence type="ECO:0000313" key="9">
    <source>
        <dbReference type="Proteomes" id="UP000249396"/>
    </source>
</evidence>
<evidence type="ECO:0000256" key="5">
    <source>
        <dbReference type="ARBA" id="ARBA00023136"/>
    </source>
</evidence>
<dbReference type="NCBIfam" id="TIGR00361">
    <property type="entry name" value="ComEC_Rec2"/>
    <property type="match status" value="1"/>
</dbReference>
<dbReference type="InterPro" id="IPR001279">
    <property type="entry name" value="Metallo-B-lactamas"/>
</dbReference>
<gene>
    <name evidence="8" type="ORF">DM484_03510</name>
</gene>
<organism evidence="8 9">
    <name type="scientific">Candidatus Methylumidiphilus alinenensis</name>
    <dbReference type="NCBI Taxonomy" id="2202197"/>
    <lineage>
        <taxon>Bacteria</taxon>
        <taxon>Pseudomonadati</taxon>
        <taxon>Pseudomonadota</taxon>
        <taxon>Gammaproteobacteria</taxon>
        <taxon>Methylococcales</taxon>
        <taxon>Candidatus Methylumidiphilus</taxon>
    </lineage>
</organism>
<feature type="transmembrane region" description="Helical" evidence="6">
    <location>
        <begin position="12"/>
        <end position="33"/>
    </location>
</feature>
<proteinExistence type="predicted"/>
<evidence type="ECO:0000256" key="1">
    <source>
        <dbReference type="ARBA" id="ARBA00004651"/>
    </source>
</evidence>
<dbReference type="GO" id="GO:0030420">
    <property type="term" value="P:establishment of competence for transformation"/>
    <property type="evidence" value="ECO:0007669"/>
    <property type="project" value="InterPro"/>
</dbReference>
<evidence type="ECO:0000256" key="6">
    <source>
        <dbReference type="SAM" id="Phobius"/>
    </source>
</evidence>
<dbReference type="InterPro" id="IPR004797">
    <property type="entry name" value="Competence_ComEC/Rec2"/>
</dbReference>
<feature type="transmembrane region" description="Helical" evidence="6">
    <location>
        <begin position="138"/>
        <end position="155"/>
    </location>
</feature>
<evidence type="ECO:0000313" key="8">
    <source>
        <dbReference type="EMBL" id="PZN83929.1"/>
    </source>
</evidence>
<dbReference type="PANTHER" id="PTHR30619:SF1">
    <property type="entry name" value="RECOMBINATION PROTEIN 2"/>
    <property type="match status" value="1"/>
</dbReference>
<evidence type="ECO:0000256" key="2">
    <source>
        <dbReference type="ARBA" id="ARBA00022475"/>
    </source>
</evidence>
<reference evidence="8 9" key="1">
    <citation type="journal article" date="2018" name="Aquat. Microb. Ecol.">
        <title>Gammaproteobacterial methanotrophs dominate.</title>
        <authorList>
            <person name="Rissanen A.J."/>
            <person name="Saarenheimo J."/>
            <person name="Tiirola M."/>
            <person name="Peura S."/>
            <person name="Aalto S.L."/>
            <person name="Karvinen A."/>
            <person name="Nykanen H."/>
        </authorList>
    </citation>
    <scope>NUCLEOTIDE SEQUENCE [LARGE SCALE GENOMIC DNA]</scope>
    <source>
        <strain evidence="8">AMbin10</strain>
    </source>
</reference>